<sequence length="115" mass="13160">MPNLTFTTAVRKRSQDRYAVEFPGQWEATRYRFFIAGEVLEELGDLEPAIDAETALPVFDDQLGTLLPAADFVWSRSDKLQDEYVITSELLQEFKRDNHSLDEKDSPAEDGKQAF</sequence>
<dbReference type="Proteomes" id="UP000249082">
    <property type="component" value="Unassembled WGS sequence"/>
</dbReference>
<dbReference type="AlphaFoldDB" id="A0A2W5QGP6"/>
<dbReference type="EMBL" id="QFPX01000034">
    <property type="protein sequence ID" value="PZQ50650.1"/>
    <property type="molecule type" value="Genomic_DNA"/>
</dbReference>
<name>A0A2W5QGP6_9SPHN</name>
<reference evidence="1 2" key="1">
    <citation type="submission" date="2017-08" db="EMBL/GenBank/DDBJ databases">
        <title>Infants hospitalized years apart are colonized by the same room-sourced microbial strains.</title>
        <authorList>
            <person name="Brooks B."/>
            <person name="Olm M.R."/>
            <person name="Firek B.A."/>
            <person name="Baker R."/>
            <person name="Thomas B.C."/>
            <person name="Morowitz M.J."/>
            <person name="Banfield J.F."/>
        </authorList>
    </citation>
    <scope>NUCLEOTIDE SEQUENCE [LARGE SCALE GENOMIC DNA]</scope>
    <source>
        <strain evidence="1">S2_005_002_R2_33</strain>
    </source>
</reference>
<organism evidence="1 2">
    <name type="scientific">Novosphingobium pentaromativorans</name>
    <dbReference type="NCBI Taxonomy" id="205844"/>
    <lineage>
        <taxon>Bacteria</taxon>
        <taxon>Pseudomonadati</taxon>
        <taxon>Pseudomonadota</taxon>
        <taxon>Alphaproteobacteria</taxon>
        <taxon>Sphingomonadales</taxon>
        <taxon>Sphingomonadaceae</taxon>
        <taxon>Novosphingobium</taxon>
    </lineage>
</organism>
<protein>
    <submittedName>
        <fullName evidence="1">Uncharacterized protein</fullName>
    </submittedName>
</protein>
<evidence type="ECO:0000313" key="2">
    <source>
        <dbReference type="Proteomes" id="UP000249082"/>
    </source>
</evidence>
<comment type="caution">
    <text evidence="1">The sequence shown here is derived from an EMBL/GenBank/DDBJ whole genome shotgun (WGS) entry which is preliminary data.</text>
</comment>
<evidence type="ECO:0000313" key="1">
    <source>
        <dbReference type="EMBL" id="PZQ50650.1"/>
    </source>
</evidence>
<proteinExistence type="predicted"/>
<accession>A0A2W5QGP6</accession>
<gene>
    <name evidence="1" type="ORF">DI555_22480</name>
</gene>